<comment type="caution">
    <text evidence="1">The sequence shown here is derived from an EMBL/GenBank/DDBJ whole genome shotgun (WGS) entry which is preliminary data.</text>
</comment>
<accession>A0A9Q3CH70</accession>
<evidence type="ECO:0000313" key="2">
    <source>
        <dbReference type="Proteomes" id="UP000765509"/>
    </source>
</evidence>
<organism evidence="1 2">
    <name type="scientific">Austropuccinia psidii MF-1</name>
    <dbReference type="NCBI Taxonomy" id="1389203"/>
    <lineage>
        <taxon>Eukaryota</taxon>
        <taxon>Fungi</taxon>
        <taxon>Dikarya</taxon>
        <taxon>Basidiomycota</taxon>
        <taxon>Pucciniomycotina</taxon>
        <taxon>Pucciniomycetes</taxon>
        <taxon>Pucciniales</taxon>
        <taxon>Sphaerophragmiaceae</taxon>
        <taxon>Austropuccinia</taxon>
    </lineage>
</organism>
<gene>
    <name evidence="1" type="ORF">O181_022282</name>
</gene>
<reference evidence="1" key="1">
    <citation type="submission" date="2021-03" db="EMBL/GenBank/DDBJ databases">
        <title>Draft genome sequence of rust myrtle Austropuccinia psidii MF-1, a brazilian biotype.</title>
        <authorList>
            <person name="Quecine M.C."/>
            <person name="Pachon D.M.R."/>
            <person name="Bonatelli M.L."/>
            <person name="Correr F.H."/>
            <person name="Franceschini L.M."/>
            <person name="Leite T.F."/>
            <person name="Margarido G.R.A."/>
            <person name="Almeida C.A."/>
            <person name="Ferrarezi J.A."/>
            <person name="Labate C.A."/>
        </authorList>
    </citation>
    <scope>NUCLEOTIDE SEQUENCE</scope>
    <source>
        <strain evidence="1">MF-1</strain>
    </source>
</reference>
<sequence>MFYFLQTLICHLHTSETLASKGTNQRIEQECLEPEDLKEDTLDTVVDDKTMREIISALPFTIQFNRNLKPEDWKDMDQILQLHRLLKDFFQWSMDKRFNLESHWAELGESCQKTCLKEIDFKDFMIITKGWNPTRQFRFLEVRENRIRVIQATIQGIEEQLTQTGDPQIPSGS</sequence>
<evidence type="ECO:0000313" key="1">
    <source>
        <dbReference type="EMBL" id="MBW0482567.1"/>
    </source>
</evidence>
<protein>
    <submittedName>
        <fullName evidence="1">Uncharacterized protein</fullName>
    </submittedName>
</protein>
<dbReference type="EMBL" id="AVOT02006842">
    <property type="protein sequence ID" value="MBW0482567.1"/>
    <property type="molecule type" value="Genomic_DNA"/>
</dbReference>
<dbReference type="AlphaFoldDB" id="A0A9Q3CH70"/>
<keyword evidence="2" id="KW-1185">Reference proteome</keyword>
<name>A0A9Q3CH70_9BASI</name>
<dbReference type="Proteomes" id="UP000765509">
    <property type="component" value="Unassembled WGS sequence"/>
</dbReference>
<proteinExistence type="predicted"/>